<keyword evidence="1" id="KW-0175">Coiled coil</keyword>
<proteinExistence type="predicted"/>
<evidence type="ECO:0008006" key="4">
    <source>
        <dbReference type="Google" id="ProtNLM"/>
    </source>
</evidence>
<feature type="coiled-coil region" evidence="1">
    <location>
        <begin position="238"/>
        <end position="265"/>
    </location>
</feature>
<comment type="caution">
    <text evidence="3">The sequence shown here is derived from an EMBL/GenBank/DDBJ whole genome shotgun (WGS) entry which is preliminary data.</text>
</comment>
<protein>
    <recommendedName>
        <fullName evidence="4">Rad50/SbcC-type AAA domain-containing protein</fullName>
    </recommendedName>
</protein>
<organism evidence="3">
    <name type="scientific">marine sediment metagenome</name>
    <dbReference type="NCBI Taxonomy" id="412755"/>
    <lineage>
        <taxon>unclassified sequences</taxon>
        <taxon>metagenomes</taxon>
        <taxon>ecological metagenomes</taxon>
    </lineage>
</organism>
<evidence type="ECO:0000256" key="2">
    <source>
        <dbReference type="SAM" id="Phobius"/>
    </source>
</evidence>
<name>X1EZP3_9ZZZZ</name>
<dbReference type="PANTHER" id="PTHR41259">
    <property type="entry name" value="DOUBLE-STRAND BREAK REPAIR RAD50 ATPASE, PUTATIVE-RELATED"/>
    <property type="match status" value="1"/>
</dbReference>
<feature type="transmembrane region" description="Helical" evidence="2">
    <location>
        <begin position="53"/>
        <end position="72"/>
    </location>
</feature>
<gene>
    <name evidence="3" type="ORF">S03H2_02525</name>
</gene>
<dbReference type="InterPro" id="IPR027417">
    <property type="entry name" value="P-loop_NTPase"/>
</dbReference>
<feature type="coiled-coil region" evidence="1">
    <location>
        <begin position="1"/>
        <end position="35"/>
    </location>
</feature>
<feature type="non-terminal residue" evidence="3">
    <location>
        <position position="1"/>
    </location>
</feature>
<dbReference type="EMBL" id="BARU01000852">
    <property type="protein sequence ID" value="GAH25810.1"/>
    <property type="molecule type" value="Genomic_DNA"/>
</dbReference>
<dbReference type="Gene3D" id="3.40.50.300">
    <property type="entry name" value="P-loop containing nucleotide triphosphate hydrolases"/>
    <property type="match status" value="1"/>
</dbReference>
<evidence type="ECO:0000256" key="1">
    <source>
        <dbReference type="SAM" id="Coils"/>
    </source>
</evidence>
<dbReference type="PANTHER" id="PTHR41259:SF1">
    <property type="entry name" value="DOUBLE-STRAND BREAK REPAIR RAD50 ATPASE, PUTATIVE-RELATED"/>
    <property type="match status" value="1"/>
</dbReference>
<feature type="transmembrane region" description="Helical" evidence="2">
    <location>
        <begin position="78"/>
        <end position="96"/>
    </location>
</feature>
<sequence>RLRDENKLKEVKTEIIDLEKEIDELKNKEKIIELEDFKSYIAKAQADVKVLPIIYPLLFLSAATIIFILSFFLPIPKFLAVGILILSCALSIFFIYKRKKIRKMLFEKNTWLNKAQKLFPDISSLTELAHKIKIMEKMIIEKQVLLNEKTKLIDHLSKEETVANIEKGISDLRNKTGIAELSDLKKKIDTKRKIDTELSKLDGKISGMLSERDHKKWERIIREMRAKRPEKEPDIISEKDLKKEAQKTQEKINELTREIKIFKEVEQTKFNITDDRSAFIEYDRLHKTLENYALEKKAALIVREIFNEMSSELDEFIHDIITGNDSLSEYFKSITGRYDEVEIKNKNFVVKEKSGRKFKTDDLSSGAKDQLLLCFRLAALKHIYPKGSFLILDDAFIFADWDRRQKLVDLIKKFIEDSNQVIYLTSDNHTRDILKASGAKITTI</sequence>
<accession>X1EZP3</accession>
<keyword evidence="2" id="KW-0812">Transmembrane</keyword>
<dbReference type="SUPFAM" id="SSF52540">
    <property type="entry name" value="P-loop containing nucleoside triphosphate hydrolases"/>
    <property type="match status" value="1"/>
</dbReference>
<keyword evidence="2" id="KW-1133">Transmembrane helix</keyword>
<evidence type="ECO:0000313" key="3">
    <source>
        <dbReference type="EMBL" id="GAH25810.1"/>
    </source>
</evidence>
<keyword evidence="2" id="KW-0472">Membrane</keyword>
<reference evidence="3" key="1">
    <citation type="journal article" date="2014" name="Front. Microbiol.">
        <title>High frequency of phylogenetically diverse reductive dehalogenase-homologous genes in deep subseafloor sedimentary metagenomes.</title>
        <authorList>
            <person name="Kawai M."/>
            <person name="Futagami T."/>
            <person name="Toyoda A."/>
            <person name="Takaki Y."/>
            <person name="Nishi S."/>
            <person name="Hori S."/>
            <person name="Arai W."/>
            <person name="Tsubouchi T."/>
            <person name="Morono Y."/>
            <person name="Uchiyama I."/>
            <person name="Ito T."/>
            <person name="Fujiyama A."/>
            <person name="Inagaki F."/>
            <person name="Takami H."/>
        </authorList>
    </citation>
    <scope>NUCLEOTIDE SEQUENCE</scope>
    <source>
        <strain evidence="3">Expedition CK06-06</strain>
    </source>
</reference>
<dbReference type="AlphaFoldDB" id="X1EZP3"/>